<evidence type="ECO:0000256" key="7">
    <source>
        <dbReference type="SAM" id="MobiDB-lite"/>
    </source>
</evidence>
<feature type="compositionally biased region" description="Low complexity" evidence="7">
    <location>
        <begin position="630"/>
        <end position="641"/>
    </location>
</feature>
<evidence type="ECO:0000256" key="3">
    <source>
        <dbReference type="ARBA" id="ARBA00022431"/>
    </source>
</evidence>
<evidence type="ECO:0000256" key="6">
    <source>
        <dbReference type="RuleBase" id="RU361230"/>
    </source>
</evidence>
<evidence type="ECO:0000256" key="5">
    <source>
        <dbReference type="ARBA" id="ARBA00022844"/>
    </source>
</evidence>
<keyword evidence="4 6" id="KW-0167">Capsid protein</keyword>
<reference evidence="8" key="1">
    <citation type="submission" date="2024-05" db="EMBL/GenBank/DDBJ databases">
        <authorList>
            <person name="Laubscher F."/>
            <person name="Chudzinski V."/>
            <person name="Cordey S."/>
            <person name="Hosszu-Fellous K."/>
            <person name="Kaiser L."/>
        </authorList>
    </citation>
    <scope>NUCLEOTIDE SEQUENCE</scope>
    <source>
        <strain evidence="8">GE-0934-24-063</strain>
    </source>
</reference>
<comment type="subcellular location">
    <subcellularLocation>
        <location evidence="1 6">Virion</location>
    </subcellularLocation>
</comment>
<keyword evidence="5 6" id="KW-0946">Virion</keyword>
<evidence type="ECO:0000256" key="1">
    <source>
        <dbReference type="ARBA" id="ARBA00004328"/>
    </source>
</evidence>
<protein>
    <recommendedName>
        <fullName evidence="6">Capsid protein</fullName>
    </recommendedName>
</protein>
<organism evidence="8">
    <name type="scientific">Betatorquevirus homini15</name>
    <dbReference type="NCBI Taxonomy" id="3052003"/>
    <lineage>
        <taxon>Viruses</taxon>
        <taxon>Monodnaviria</taxon>
        <taxon>Shotokuvirae</taxon>
        <taxon>Commensaviricota</taxon>
        <taxon>Cardeaviricetes</taxon>
        <taxon>Sanitavirales</taxon>
        <taxon>Anelloviridae</taxon>
        <taxon>Betatorquevirus</taxon>
    </lineage>
</organism>
<sequence>MPWRYYNRYRTYRRRRPWFRRPRRTFRRRRYRRQWVRRKPFYYRKKLKKLILTEYQPKSIRNCKCKGFLCLLQTGIQRLTNNFDMYEESYIPDRLPGGGGFSIKNLSLQSLYIEHTMGHNIFTKTNQHYPLMRYKGCKIKFYQSEDTDYVCTYSTTWPLKSSMLMYNSMQPSIHLQQKHKIIVPSKKTLKRKRPYISKYIPPPTQMENKWYFQHNLAKTPLFMLRTSACSLDNYYIGTRMLSTNMTIVTLNTSIIQNREFGNRDVTYSCRTLGTVKYFLYASHDTSETPSQISVANITMLINTQDYTPGQNYYETKKTTSIKKTDWETYYKTKSNYGNPFYSEYLLRHVTILISTCSPTQLDTYVKQQTNSADKDVKLPTADYSWEIIDLTRDLRYNPYKDNGTHNSCYFLHVGASAGQGWANTGRQDIENFNLPLWLLLFGFADFIKHTAILKRVDTDYILVITTNKLDSQLPAIVPISETFEYGASPYIPIEEVNTPNPVDRKNWFPQFQYQQECINNICLAGPGTAKIPKGTTAEAKIKYTFYFKWGGELPPMSTMDDPTEKPVYPIPNNIIAPTSFQNPTELPETFLYSFDERRGQLTQKAAERITKDWQTKDMPLFSTGPRFSEETTPQETQTTSSQEEEEENLYELLQQQRAKQQQLRIRIMKTLQRLQQLE</sequence>
<dbReference type="Pfam" id="PF02956">
    <property type="entry name" value="TT_ORF1"/>
    <property type="match status" value="1"/>
</dbReference>
<comment type="function">
    <text evidence="6">Self-assembles to form an icosahedral capsid.</text>
</comment>
<name>A0AAU8H5X6_9VIRU</name>
<dbReference type="GO" id="GO:0039615">
    <property type="term" value="C:T=1 icosahedral viral capsid"/>
    <property type="evidence" value="ECO:0007669"/>
    <property type="project" value="UniProtKB-UniRule"/>
</dbReference>
<keyword evidence="3 6" id="KW-1140">T=1 icosahedral capsid protein</keyword>
<proteinExistence type="inferred from homology"/>
<feature type="region of interest" description="Disordered" evidence="7">
    <location>
        <begin position="617"/>
        <end position="649"/>
    </location>
</feature>
<evidence type="ECO:0000256" key="4">
    <source>
        <dbReference type="ARBA" id="ARBA00022561"/>
    </source>
</evidence>
<dbReference type="EMBL" id="PP816669">
    <property type="protein sequence ID" value="XCH55915.1"/>
    <property type="molecule type" value="Genomic_DNA"/>
</dbReference>
<accession>A0AAU8H5X6</accession>
<comment type="similarity">
    <text evidence="2 6">Belongs to the anelloviridae capsid protein family.</text>
</comment>
<evidence type="ECO:0000256" key="2">
    <source>
        <dbReference type="ARBA" id="ARBA00006131"/>
    </source>
</evidence>
<evidence type="ECO:0000313" key="8">
    <source>
        <dbReference type="EMBL" id="XCH55915.1"/>
    </source>
</evidence>
<dbReference type="InterPro" id="IPR004219">
    <property type="entry name" value="TTvirus_Unk"/>
</dbReference>